<reference evidence="5" key="1">
    <citation type="submission" date="2020-12" db="UniProtKB">
        <authorList>
            <consortium name="WormBaseParasite"/>
        </authorList>
    </citation>
    <scope>IDENTIFICATION</scope>
    <source>
        <strain evidence="5">MHco3</strain>
    </source>
</reference>
<feature type="region of interest" description="Disordered" evidence="1">
    <location>
        <begin position="239"/>
        <end position="265"/>
    </location>
</feature>
<proteinExistence type="predicted"/>
<dbReference type="Proteomes" id="UP000025227">
    <property type="component" value="Unplaced"/>
</dbReference>
<dbReference type="Gene3D" id="3.40.33.10">
    <property type="entry name" value="CAP"/>
    <property type="match status" value="2"/>
</dbReference>
<feature type="domain" description="SCP" evidence="3">
    <location>
        <begin position="287"/>
        <end position="443"/>
    </location>
</feature>
<dbReference type="InterPro" id="IPR001283">
    <property type="entry name" value="CRISP-related"/>
</dbReference>
<evidence type="ECO:0000256" key="2">
    <source>
        <dbReference type="SAM" id="SignalP"/>
    </source>
</evidence>
<dbReference type="OrthoDB" id="5874910at2759"/>
<evidence type="ECO:0000256" key="1">
    <source>
        <dbReference type="SAM" id="MobiDB-lite"/>
    </source>
</evidence>
<keyword evidence="4" id="KW-1185">Reference proteome</keyword>
<dbReference type="SMART" id="SM00198">
    <property type="entry name" value="SCP"/>
    <property type="match status" value="2"/>
</dbReference>
<dbReference type="Pfam" id="PF00188">
    <property type="entry name" value="CAP"/>
    <property type="match status" value="2"/>
</dbReference>
<feature type="compositionally biased region" description="Low complexity" evidence="1">
    <location>
        <begin position="239"/>
        <end position="262"/>
    </location>
</feature>
<feature type="signal peptide" evidence="2">
    <location>
        <begin position="1"/>
        <end position="27"/>
    </location>
</feature>
<organism evidence="4 5">
    <name type="scientific">Haemonchus contortus</name>
    <name type="common">Barber pole worm</name>
    <dbReference type="NCBI Taxonomy" id="6289"/>
    <lineage>
        <taxon>Eukaryota</taxon>
        <taxon>Metazoa</taxon>
        <taxon>Ecdysozoa</taxon>
        <taxon>Nematoda</taxon>
        <taxon>Chromadorea</taxon>
        <taxon>Rhabditida</taxon>
        <taxon>Rhabditina</taxon>
        <taxon>Rhabditomorpha</taxon>
        <taxon>Strongyloidea</taxon>
        <taxon>Trichostrongylidae</taxon>
        <taxon>Haemonchus</taxon>
    </lineage>
</organism>
<dbReference type="CDD" id="cd05380">
    <property type="entry name" value="CAP_euk"/>
    <property type="match status" value="2"/>
</dbReference>
<dbReference type="InterPro" id="IPR014044">
    <property type="entry name" value="CAP_dom"/>
</dbReference>
<keyword evidence="2" id="KW-0732">Signal</keyword>
<dbReference type="PRINTS" id="PR00837">
    <property type="entry name" value="V5TPXLIKE"/>
</dbReference>
<sequence length="476" mass="52596">VFTFIVRYANTLVTVCLALLTPSWVTATYCPPDNGMTDEVRAVFVYQHNHYRSLAARGQLKNKLGGYVPKAARMMKVGYDCEVEKNMMEYAKKCIVKHNPEADRNYWGQNLWATGARNMSKTYAAESAVAGWFSEVWKHGFPKNNIFSEEAWRMAGHYSEAVWQESDKIGCAVVWCPGMTFVGCEYNPGGNWPGYTPYEIGDPCTTDGDCQCKGCVCSRDEALCIPPGYVPLHTVPTTTTTTTTTKKPTTTTTTPTTTTTKPLYVGESPDIKSTVSCPGLNNGMTDEVREMFLNRHNNYRSLIASGRAMNKLGGFAPKAARMMKMSYDCDVEANVVEWAGSCMFGYNSVAQKNRWGTNMHALSFTPNKTKAAAEGVDAWFSELYKIGVPQDNVFTNEFFTRGTTEYSQLAWQTSNKIGCAVVSCWNAWTAVACEYNPGGLKLSHTIYDIGDPCTTNEDCQCAGCVCSKDEALCVAP</sequence>
<protein>
    <submittedName>
        <fullName evidence="5">SCP-like protein</fullName>
    </submittedName>
</protein>
<dbReference type="PANTHER" id="PTHR10334">
    <property type="entry name" value="CYSTEINE-RICH SECRETORY PROTEIN-RELATED"/>
    <property type="match status" value="1"/>
</dbReference>
<feature type="chain" id="PRO_5029828446" evidence="2">
    <location>
        <begin position="28"/>
        <end position="476"/>
    </location>
</feature>
<dbReference type="AlphaFoldDB" id="A0A7I4XUM3"/>
<dbReference type="SUPFAM" id="SSF55797">
    <property type="entry name" value="PR-1-like"/>
    <property type="match status" value="2"/>
</dbReference>
<feature type="domain" description="SCP" evidence="3">
    <location>
        <begin position="39"/>
        <end position="194"/>
    </location>
</feature>
<dbReference type="InterPro" id="IPR035940">
    <property type="entry name" value="CAP_sf"/>
</dbReference>
<dbReference type="WBParaSite" id="HCON_00010000-00001">
    <property type="protein sequence ID" value="HCON_00010000-00001"/>
    <property type="gene ID" value="HCON_00010000"/>
</dbReference>
<evidence type="ECO:0000313" key="5">
    <source>
        <dbReference type="WBParaSite" id="HCON_00010000-00001"/>
    </source>
</evidence>
<evidence type="ECO:0000259" key="3">
    <source>
        <dbReference type="SMART" id="SM00198"/>
    </source>
</evidence>
<name>A0A7I4XUM3_HAECO</name>
<accession>A0A7I4XUM3</accession>
<evidence type="ECO:0000313" key="4">
    <source>
        <dbReference type="Proteomes" id="UP000025227"/>
    </source>
</evidence>